<protein>
    <submittedName>
        <fullName evidence="1">Uncharacterized protein</fullName>
    </submittedName>
</protein>
<sequence>MSNLFQSDTFSILQENHEIYLKPYIPDRNYSQIHQVAIECNDLAQKITSICELYTRSIDDTFKKKAATIIQNFLIRSRNRRIFRDVLNNLDELKHKNPVVVLKQIHNLSLDTKVRMLRCYVFSVLFYGVESCTLNEDMYRKLEAFEIWLYRRILKIPWADPVTNEEGLRRMNKNQKVLTTIKSRKFGHIMRNESRYALLQAILHGKIFGKRGQEEEEHLG</sequence>
<name>A0A9N9STM7_DIABA</name>
<dbReference type="OrthoDB" id="8196546at2759"/>
<reference evidence="1" key="1">
    <citation type="submission" date="2022-01" db="EMBL/GenBank/DDBJ databases">
        <authorList>
            <person name="King R."/>
        </authorList>
    </citation>
    <scope>NUCLEOTIDE SEQUENCE</scope>
</reference>
<dbReference type="Proteomes" id="UP001153709">
    <property type="component" value="Chromosome 1"/>
</dbReference>
<proteinExistence type="predicted"/>
<evidence type="ECO:0000313" key="2">
    <source>
        <dbReference type="Proteomes" id="UP001153709"/>
    </source>
</evidence>
<dbReference type="PANTHER" id="PTHR47027">
    <property type="entry name" value="REVERSE TRANSCRIPTASE DOMAIN-CONTAINING PROTEIN"/>
    <property type="match status" value="1"/>
</dbReference>
<organism evidence="1 2">
    <name type="scientific">Diabrotica balteata</name>
    <name type="common">Banded cucumber beetle</name>
    <dbReference type="NCBI Taxonomy" id="107213"/>
    <lineage>
        <taxon>Eukaryota</taxon>
        <taxon>Metazoa</taxon>
        <taxon>Ecdysozoa</taxon>
        <taxon>Arthropoda</taxon>
        <taxon>Hexapoda</taxon>
        <taxon>Insecta</taxon>
        <taxon>Pterygota</taxon>
        <taxon>Neoptera</taxon>
        <taxon>Endopterygota</taxon>
        <taxon>Coleoptera</taxon>
        <taxon>Polyphaga</taxon>
        <taxon>Cucujiformia</taxon>
        <taxon>Chrysomeloidea</taxon>
        <taxon>Chrysomelidae</taxon>
        <taxon>Galerucinae</taxon>
        <taxon>Diabroticina</taxon>
        <taxon>Diabroticites</taxon>
        <taxon>Diabrotica</taxon>
    </lineage>
</organism>
<evidence type="ECO:0000313" key="1">
    <source>
        <dbReference type="EMBL" id="CAG9827726.1"/>
    </source>
</evidence>
<accession>A0A9N9STM7</accession>
<dbReference type="EMBL" id="OU898276">
    <property type="protein sequence ID" value="CAG9827726.1"/>
    <property type="molecule type" value="Genomic_DNA"/>
</dbReference>
<dbReference type="PANTHER" id="PTHR47027:SF20">
    <property type="entry name" value="REVERSE TRANSCRIPTASE-LIKE PROTEIN WITH RNA-DIRECTED DNA POLYMERASE DOMAIN"/>
    <property type="match status" value="1"/>
</dbReference>
<keyword evidence="2" id="KW-1185">Reference proteome</keyword>
<dbReference type="AlphaFoldDB" id="A0A9N9STM7"/>
<gene>
    <name evidence="1" type="ORF">DIABBA_LOCUS1704</name>
</gene>